<protein>
    <submittedName>
        <fullName evidence="8">Uncharacterized protein</fullName>
    </submittedName>
</protein>
<keyword evidence="4" id="KW-0788">Thiol protease</keyword>
<dbReference type="EMBL" id="CAIIXF020000007">
    <property type="protein sequence ID" value="CAH1790348.1"/>
    <property type="molecule type" value="Genomic_DNA"/>
</dbReference>
<dbReference type="InterPro" id="IPR025660">
    <property type="entry name" value="Pept_his_AS"/>
</dbReference>
<comment type="caution">
    <text evidence="8">The sequence shown here is derived from an EMBL/GenBank/DDBJ whole genome shotgun (WGS) entry which is preliminary data.</text>
</comment>
<dbReference type="Pfam" id="PF08246">
    <property type="entry name" value="Inhibitor_I29"/>
    <property type="match status" value="1"/>
</dbReference>
<dbReference type="PROSITE" id="PS00640">
    <property type="entry name" value="THIOL_PROTEASE_ASN"/>
    <property type="match status" value="1"/>
</dbReference>
<sequence length="869" mass="99319">MSIMKLIGYCKRKALEADDKRQSALYTFTGGYRDATTPCVGRDMNKTPTSAKQSQQVAQLLTSILRRRHWESKVRFVYHKPKGAKARFSKQSGITTPDNTMDTIATICLLVCVTLTYGKDFSNMAENDEYKMFGRNLLMHLLKKETRTSVDREEKTRFASELESLDDVLETTKRKNQIFESNLEFIRRHNLEAAIGKHTYTLGVNEFSDMTHDEFKRRYLGYKMPKDVRESAATYIHTSTSKRNIRDTLDWREEGLVTPVKNQGQCGSDWAFSATGALEGQHFRKTGQLVSLSEQNLIDCTKSYGNQGCHGGWMDDAFKYIRDNKGIDTEVGYPYYARDLGYCYYNAQYNAATDKGFVDIKEGDEDALLNAVATIGPISAAIDAKQPSFMSYQSGVYYEPNCGSNMENLDHAVLVVGYGSQFGTDYWLVKNSWGAHWGDQGYIKMARNRGNQCGIATKASYPLFSNKMPRVLSAAQRFLGIGVKSARFASCTRSLSILSEDILKTDVKEWRNDTVVFSWQGEDHRPITRALDIKEGSTIFSIASAGYNPSMLLLDNPAKVIIADIDPTQVAWCMLYFSAIKHLSYEEFRGLVGFGEGSATTPDERGRIYDSLRRSLPDKALKYWDGHRNAVIKSGMYRFGHYIRVWGLERFAPIAHSQETLDKFLSISDIEEQRVFFEEQWNTWRWRRAFTEAHLNISPFIYYPYWDFLPKLAPLWLNNFREICLNVPNMDNPQIEMHLTAKISGKYSIPDFWKPENFIPIRERLDAFELVHADANEYFRTTTETFDGFVLSNVGDAFNKVEHDDWVSSAIKRGKPGSRITYLSVVGTDKGWPDGDKGRIHIEQELSEDLMNGTERGFLWDHLHIATIK</sequence>
<dbReference type="SMART" id="SM00645">
    <property type="entry name" value="Pept_C1"/>
    <property type="match status" value="1"/>
</dbReference>
<evidence type="ECO:0000256" key="1">
    <source>
        <dbReference type="ARBA" id="ARBA00008455"/>
    </source>
</evidence>
<dbReference type="Gene3D" id="3.90.70.10">
    <property type="entry name" value="Cysteine proteinases"/>
    <property type="match status" value="1"/>
</dbReference>
<reference evidence="8" key="1">
    <citation type="submission" date="2022-03" db="EMBL/GenBank/DDBJ databases">
        <authorList>
            <person name="Martin C."/>
        </authorList>
    </citation>
    <scope>NUCLEOTIDE SEQUENCE</scope>
</reference>
<dbReference type="SMART" id="SM00848">
    <property type="entry name" value="Inhibitor_I29"/>
    <property type="match status" value="1"/>
</dbReference>
<dbReference type="PRINTS" id="PR00705">
    <property type="entry name" value="PAPAIN"/>
</dbReference>
<proteinExistence type="inferred from homology"/>
<dbReference type="InterPro" id="IPR039417">
    <property type="entry name" value="Peptidase_C1A_papain-like"/>
</dbReference>
<feature type="domain" description="Cathepsin propeptide inhibitor" evidence="7">
    <location>
        <begin position="169"/>
        <end position="215"/>
    </location>
</feature>
<dbReference type="InterPro" id="IPR021829">
    <property type="entry name" value="DUF3419"/>
</dbReference>
<evidence type="ECO:0000313" key="9">
    <source>
        <dbReference type="Proteomes" id="UP000749559"/>
    </source>
</evidence>
<dbReference type="Proteomes" id="UP000749559">
    <property type="component" value="Unassembled WGS sequence"/>
</dbReference>
<comment type="similarity">
    <text evidence="1">Belongs to the peptidase C1 family.</text>
</comment>
<keyword evidence="5" id="KW-1015">Disulfide bond</keyword>
<dbReference type="Pfam" id="PF11899">
    <property type="entry name" value="DUF3419"/>
    <property type="match status" value="1"/>
</dbReference>
<dbReference type="InterPro" id="IPR000668">
    <property type="entry name" value="Peptidase_C1A_C"/>
</dbReference>
<dbReference type="OrthoDB" id="65740at2759"/>
<evidence type="ECO:0000256" key="4">
    <source>
        <dbReference type="ARBA" id="ARBA00022807"/>
    </source>
</evidence>
<organism evidence="8 9">
    <name type="scientific">Owenia fusiformis</name>
    <name type="common">Polychaete worm</name>
    <dbReference type="NCBI Taxonomy" id="6347"/>
    <lineage>
        <taxon>Eukaryota</taxon>
        <taxon>Metazoa</taxon>
        <taxon>Spiralia</taxon>
        <taxon>Lophotrochozoa</taxon>
        <taxon>Annelida</taxon>
        <taxon>Polychaeta</taxon>
        <taxon>Sedentaria</taxon>
        <taxon>Canalipalpata</taxon>
        <taxon>Sabellida</taxon>
        <taxon>Oweniida</taxon>
        <taxon>Oweniidae</taxon>
        <taxon>Owenia</taxon>
    </lineage>
</organism>
<dbReference type="GO" id="GO:0006508">
    <property type="term" value="P:proteolysis"/>
    <property type="evidence" value="ECO:0007669"/>
    <property type="project" value="UniProtKB-KW"/>
</dbReference>
<dbReference type="PROSITE" id="PS00639">
    <property type="entry name" value="THIOL_PROTEASE_HIS"/>
    <property type="match status" value="1"/>
</dbReference>
<evidence type="ECO:0000313" key="8">
    <source>
        <dbReference type="EMBL" id="CAH1790348.1"/>
    </source>
</evidence>
<dbReference type="FunFam" id="3.90.70.10:FF:000006">
    <property type="entry name" value="Cathepsin S"/>
    <property type="match status" value="1"/>
</dbReference>
<accession>A0A8S4P9X0</accession>
<dbReference type="InterPro" id="IPR038765">
    <property type="entry name" value="Papain-like_cys_pep_sf"/>
</dbReference>
<feature type="domain" description="Peptidase C1A papain C-terminal" evidence="6">
    <location>
        <begin position="245"/>
        <end position="463"/>
    </location>
</feature>
<evidence type="ECO:0000256" key="5">
    <source>
        <dbReference type="ARBA" id="ARBA00023157"/>
    </source>
</evidence>
<dbReference type="SUPFAM" id="SSF54001">
    <property type="entry name" value="Cysteine proteinases"/>
    <property type="match status" value="1"/>
</dbReference>
<name>A0A8S4P9X0_OWEFU</name>
<dbReference type="InterPro" id="IPR013201">
    <property type="entry name" value="Prot_inhib_I29"/>
</dbReference>
<dbReference type="InterPro" id="IPR025661">
    <property type="entry name" value="Pept_asp_AS"/>
</dbReference>
<evidence type="ECO:0000259" key="7">
    <source>
        <dbReference type="SMART" id="SM00848"/>
    </source>
</evidence>
<dbReference type="CDD" id="cd02248">
    <property type="entry name" value="Peptidase_C1A"/>
    <property type="match status" value="1"/>
</dbReference>
<dbReference type="GO" id="GO:0008234">
    <property type="term" value="F:cysteine-type peptidase activity"/>
    <property type="evidence" value="ECO:0007669"/>
    <property type="project" value="UniProtKB-KW"/>
</dbReference>
<dbReference type="Pfam" id="PF00112">
    <property type="entry name" value="Peptidase_C1"/>
    <property type="match status" value="1"/>
</dbReference>
<keyword evidence="9" id="KW-1185">Reference proteome</keyword>
<evidence type="ECO:0000259" key="6">
    <source>
        <dbReference type="SMART" id="SM00645"/>
    </source>
</evidence>
<keyword evidence="3" id="KW-0378">Hydrolase</keyword>
<keyword evidence="2" id="KW-0645">Protease</keyword>
<evidence type="ECO:0000256" key="3">
    <source>
        <dbReference type="ARBA" id="ARBA00022801"/>
    </source>
</evidence>
<dbReference type="InterPro" id="IPR013128">
    <property type="entry name" value="Peptidase_C1A"/>
</dbReference>
<dbReference type="PANTHER" id="PTHR12411">
    <property type="entry name" value="CYSTEINE PROTEASE FAMILY C1-RELATED"/>
    <property type="match status" value="1"/>
</dbReference>
<dbReference type="AlphaFoldDB" id="A0A8S4P9X0"/>
<gene>
    <name evidence="8" type="ORF">OFUS_LOCUS15562</name>
</gene>
<evidence type="ECO:0000256" key="2">
    <source>
        <dbReference type="ARBA" id="ARBA00022670"/>
    </source>
</evidence>